<feature type="domain" description="AB hydrolase-1" evidence="3">
    <location>
        <begin position="23"/>
        <end position="264"/>
    </location>
</feature>
<proteinExistence type="inferred from homology"/>
<evidence type="ECO:0000259" key="3">
    <source>
        <dbReference type="Pfam" id="PF00561"/>
    </source>
</evidence>
<reference evidence="5" key="1">
    <citation type="submission" date="2015-07" db="EMBL/GenBank/DDBJ databases">
        <title>Draft Genome Sequence of Oceanobacillus picturae Heshi-B3 that Was Isolated from Fermented Rice Bran with Aging Salted Mackerel, Which Was Named Heshiko as Traditional Fermented Seafood in Japan.</title>
        <authorList>
            <person name="Akuzawa S."/>
            <person name="Nakagawa J."/>
            <person name="Kanekatsu T."/>
            <person name="Kanesaki Y."/>
            <person name="Suzuki T."/>
        </authorList>
    </citation>
    <scope>NUCLEOTIDE SEQUENCE [LARGE SCALE GENOMIC DNA]</scope>
    <source>
        <strain evidence="5">Heshi-B3</strain>
    </source>
</reference>
<dbReference type="GO" id="GO:0006508">
    <property type="term" value="P:proteolysis"/>
    <property type="evidence" value="ECO:0007669"/>
    <property type="project" value="InterPro"/>
</dbReference>
<reference evidence="4 5" key="2">
    <citation type="journal article" date="2016" name="Genome Announc.">
        <title>Draft Genome Sequence of Oceanobacillus picturae Heshi-B3, Isolated from Fermented Rice Bran in a Traditional Japanese Seafood Dish.</title>
        <authorList>
            <person name="Akuzawa S."/>
            <person name="Nagaoka J."/>
            <person name="Kanekatsu M."/>
            <person name="Kanesaki Y."/>
            <person name="Suzuki T."/>
        </authorList>
    </citation>
    <scope>NUCLEOTIDE SEQUENCE [LARGE SCALE GENOMIC DNA]</scope>
    <source>
        <strain evidence="4 5">Heshi-B3</strain>
    </source>
</reference>
<dbReference type="GO" id="GO:0004177">
    <property type="term" value="F:aminopeptidase activity"/>
    <property type="evidence" value="ECO:0007669"/>
    <property type="project" value="UniProtKB-EC"/>
</dbReference>
<keyword evidence="2" id="KW-0378">Hydrolase</keyword>
<dbReference type="InterPro" id="IPR002410">
    <property type="entry name" value="Peptidase_S33"/>
</dbReference>
<evidence type="ECO:0000256" key="1">
    <source>
        <dbReference type="ARBA" id="ARBA00010088"/>
    </source>
</evidence>
<comment type="similarity">
    <text evidence="1">Belongs to the peptidase S33 family.</text>
</comment>
<comment type="caution">
    <text evidence="4">The sequence shown here is derived from an EMBL/GenBank/DDBJ whole genome shotgun (WGS) entry which is preliminary data.</text>
</comment>
<dbReference type="OrthoDB" id="9775557at2"/>
<dbReference type="InterPro" id="IPR000073">
    <property type="entry name" value="AB_hydrolase_1"/>
</dbReference>
<evidence type="ECO:0000313" key="5">
    <source>
        <dbReference type="Proteomes" id="UP000052946"/>
    </source>
</evidence>
<sequence length="278" mass="31900">MKFKTSDGLALYYDISGKGAPCLFLHGGPGYWSKSFQHFAGDLLEENLQMIYLDQRGCGRSEHSPIQDYSLERVVEDIEALRIHLGIEEWWILGHSFGGLLAVNYASKFPNRMKGMILSNVTLHMLASFKHQIIRGASLLKRDVPEIDTLSLESFIKTYYEILTSLLENEVYFSFQYSDLEMKKEVDLVDQDGLKSDPIFQQFVFTSKDYFRDFSLITSAITNPVLIIAGENDHAVGPTHHQLFQFKNKQVSIIKGSHHPYIENQEEFKETILNFVCK</sequence>
<dbReference type="InterPro" id="IPR029058">
    <property type="entry name" value="AB_hydrolase_fold"/>
</dbReference>
<name>A0A0U9H153_9BACI</name>
<evidence type="ECO:0000313" key="4">
    <source>
        <dbReference type="EMBL" id="GAQ16293.1"/>
    </source>
</evidence>
<protein>
    <submittedName>
        <fullName evidence="4">Proline iminopeptidase</fullName>
    </submittedName>
</protein>
<dbReference type="PANTHER" id="PTHR43798">
    <property type="entry name" value="MONOACYLGLYCEROL LIPASE"/>
    <property type="match status" value="1"/>
</dbReference>
<dbReference type="EMBL" id="BBXV01000004">
    <property type="protein sequence ID" value="GAQ16293.1"/>
    <property type="molecule type" value="Genomic_DNA"/>
</dbReference>
<evidence type="ECO:0000256" key="2">
    <source>
        <dbReference type="ARBA" id="ARBA00022801"/>
    </source>
</evidence>
<gene>
    <name evidence="4" type="ORF">OPHB3_0209</name>
</gene>
<dbReference type="AlphaFoldDB" id="A0A0U9H153"/>
<dbReference type="InterPro" id="IPR050266">
    <property type="entry name" value="AB_hydrolase_sf"/>
</dbReference>
<dbReference type="Gene3D" id="3.40.50.1820">
    <property type="entry name" value="alpha/beta hydrolase"/>
    <property type="match status" value="1"/>
</dbReference>
<dbReference type="Proteomes" id="UP000052946">
    <property type="component" value="Unassembled WGS sequence"/>
</dbReference>
<dbReference type="Pfam" id="PF00561">
    <property type="entry name" value="Abhydrolase_1"/>
    <property type="match status" value="1"/>
</dbReference>
<dbReference type="PRINTS" id="PR00793">
    <property type="entry name" value="PROAMNOPTASE"/>
</dbReference>
<organism evidence="4 5">
    <name type="scientific">Oceanobacillus picturae</name>
    <dbReference type="NCBI Taxonomy" id="171693"/>
    <lineage>
        <taxon>Bacteria</taxon>
        <taxon>Bacillati</taxon>
        <taxon>Bacillota</taxon>
        <taxon>Bacilli</taxon>
        <taxon>Bacillales</taxon>
        <taxon>Bacillaceae</taxon>
        <taxon>Oceanobacillus</taxon>
    </lineage>
</organism>
<dbReference type="SUPFAM" id="SSF53474">
    <property type="entry name" value="alpha/beta-Hydrolases"/>
    <property type="match status" value="1"/>
</dbReference>
<accession>A0A0U9H153</accession>
<dbReference type="PRINTS" id="PR00111">
    <property type="entry name" value="ABHYDROLASE"/>
</dbReference>
<dbReference type="RefSeq" id="WP_058949132.1">
    <property type="nucleotide sequence ID" value="NZ_BBXV01000004.1"/>
</dbReference>